<reference evidence="2" key="2">
    <citation type="journal article" date="2023" name="IMA Fungus">
        <title>Comparative genomic study of the Penicillium genus elucidates a diverse pangenome and 15 lateral gene transfer events.</title>
        <authorList>
            <person name="Petersen C."/>
            <person name="Sorensen T."/>
            <person name="Nielsen M.R."/>
            <person name="Sondergaard T.E."/>
            <person name="Sorensen J.L."/>
            <person name="Fitzpatrick D.A."/>
            <person name="Frisvad J.C."/>
            <person name="Nielsen K.L."/>
        </authorList>
    </citation>
    <scope>NUCLEOTIDE SEQUENCE</scope>
    <source>
        <strain evidence="2">IBT 15544</strain>
    </source>
</reference>
<evidence type="ECO:0000256" key="1">
    <source>
        <dbReference type="SAM" id="MobiDB-lite"/>
    </source>
</evidence>
<dbReference type="Proteomes" id="UP001150904">
    <property type="component" value="Unassembled WGS sequence"/>
</dbReference>
<reference evidence="2" key="1">
    <citation type="submission" date="2022-12" db="EMBL/GenBank/DDBJ databases">
        <authorList>
            <person name="Petersen C."/>
        </authorList>
    </citation>
    <scope>NUCLEOTIDE SEQUENCE</scope>
    <source>
        <strain evidence="2">IBT 15544</strain>
    </source>
</reference>
<evidence type="ECO:0000313" key="3">
    <source>
        <dbReference type="Proteomes" id="UP001150904"/>
    </source>
</evidence>
<dbReference type="RefSeq" id="XP_058307628.1">
    <property type="nucleotide sequence ID" value="XM_058453437.1"/>
</dbReference>
<dbReference type="OrthoDB" id="4462099at2759"/>
<accession>A0A9W9MIE3</accession>
<proteinExistence type="predicted"/>
<protein>
    <submittedName>
        <fullName evidence="2">Uncharacterized protein</fullName>
    </submittedName>
</protein>
<sequence length="166" mass="18432">MNLQRAPSSSEMTKFAPSRLTEVTHQNAIKVSLSVRLTMLPLANHFQPSLERQSNCTSFDGLDGVQSPGHIVHCYTNTYVDHSAQIFNGDVARAYDPSSTREHHLHGGSVKNKSKLVNGDLDRDTFLAIFCNSDNGARQEGGRREGTRYRRRGPRAEGRADPQPRG</sequence>
<feature type="region of interest" description="Disordered" evidence="1">
    <location>
        <begin position="137"/>
        <end position="166"/>
    </location>
</feature>
<comment type="caution">
    <text evidence="2">The sequence shown here is derived from an EMBL/GenBank/DDBJ whole genome shotgun (WGS) entry which is preliminary data.</text>
</comment>
<dbReference type="EMBL" id="JAPQKR010000013">
    <property type="protein sequence ID" value="KAJ5201712.1"/>
    <property type="molecule type" value="Genomic_DNA"/>
</dbReference>
<organism evidence="2 3">
    <name type="scientific">Penicillium cinerascens</name>
    <dbReference type="NCBI Taxonomy" id="70096"/>
    <lineage>
        <taxon>Eukaryota</taxon>
        <taxon>Fungi</taxon>
        <taxon>Dikarya</taxon>
        <taxon>Ascomycota</taxon>
        <taxon>Pezizomycotina</taxon>
        <taxon>Eurotiomycetes</taxon>
        <taxon>Eurotiomycetidae</taxon>
        <taxon>Eurotiales</taxon>
        <taxon>Aspergillaceae</taxon>
        <taxon>Penicillium</taxon>
    </lineage>
</organism>
<dbReference type="AlphaFoldDB" id="A0A9W9MIE3"/>
<name>A0A9W9MIE3_9EURO</name>
<gene>
    <name evidence="2" type="ORF">N7498_006375</name>
</gene>
<keyword evidence="3" id="KW-1185">Reference proteome</keyword>
<feature type="compositionally biased region" description="Basic and acidic residues" evidence="1">
    <location>
        <begin position="140"/>
        <end position="166"/>
    </location>
</feature>
<dbReference type="GeneID" id="83180738"/>
<evidence type="ECO:0000313" key="2">
    <source>
        <dbReference type="EMBL" id="KAJ5201712.1"/>
    </source>
</evidence>